<name>A0AAW2WXK7_9LAMI</name>
<sequence length="271" mass="30654">MVFDAAGPVLWSSTYNQNGAPDDGTRSCPLDAGPSSYYYGGGPYDYMSGLADRFHNVVHAVEQSLWNCCTTSQLGVLAELVDIKFCGEARYKPSRESNPNRTKTSYVILRYLLISTRLQRLYVSKATAEQMTWHAIHEMEEESMCHPSDTEAWRHFDPTHPNFAAEPLNVRLSLGTEGTKDETFTIRAALMWTVNDLSAYGMAIGWSTAGVMGCPVCMEDTRGFYLQNDRKACCFDCHRQFLPPDHPYRRNKKAFTKNRVERKVAHPRLTG</sequence>
<dbReference type="EMBL" id="JACGWN010000006">
    <property type="protein sequence ID" value="KAL0446168.1"/>
    <property type="molecule type" value="Genomic_DNA"/>
</dbReference>
<dbReference type="InterPro" id="IPR004242">
    <property type="entry name" value="Transposase_21"/>
</dbReference>
<proteinExistence type="predicted"/>
<accession>A0AAW2WXK7</accession>
<evidence type="ECO:0000313" key="1">
    <source>
        <dbReference type="EMBL" id="KAL0446168.1"/>
    </source>
</evidence>
<organism evidence="1">
    <name type="scientific">Sesamum latifolium</name>
    <dbReference type="NCBI Taxonomy" id="2727402"/>
    <lineage>
        <taxon>Eukaryota</taxon>
        <taxon>Viridiplantae</taxon>
        <taxon>Streptophyta</taxon>
        <taxon>Embryophyta</taxon>
        <taxon>Tracheophyta</taxon>
        <taxon>Spermatophyta</taxon>
        <taxon>Magnoliopsida</taxon>
        <taxon>eudicotyledons</taxon>
        <taxon>Gunneridae</taxon>
        <taxon>Pentapetalae</taxon>
        <taxon>asterids</taxon>
        <taxon>lamiids</taxon>
        <taxon>Lamiales</taxon>
        <taxon>Pedaliaceae</taxon>
        <taxon>Sesamum</taxon>
    </lineage>
</organism>
<dbReference type="Pfam" id="PF02992">
    <property type="entry name" value="Transposase_21"/>
    <property type="match status" value="1"/>
</dbReference>
<comment type="caution">
    <text evidence="1">The sequence shown here is derived from an EMBL/GenBank/DDBJ whole genome shotgun (WGS) entry which is preliminary data.</text>
</comment>
<gene>
    <name evidence="1" type="ORF">Slati_1744700</name>
</gene>
<evidence type="ECO:0008006" key="2">
    <source>
        <dbReference type="Google" id="ProtNLM"/>
    </source>
</evidence>
<reference evidence="1" key="2">
    <citation type="journal article" date="2024" name="Plant">
        <title>Genomic evolution and insights into agronomic trait innovations of Sesamum species.</title>
        <authorList>
            <person name="Miao H."/>
            <person name="Wang L."/>
            <person name="Qu L."/>
            <person name="Liu H."/>
            <person name="Sun Y."/>
            <person name="Le M."/>
            <person name="Wang Q."/>
            <person name="Wei S."/>
            <person name="Zheng Y."/>
            <person name="Lin W."/>
            <person name="Duan Y."/>
            <person name="Cao H."/>
            <person name="Xiong S."/>
            <person name="Wang X."/>
            <person name="Wei L."/>
            <person name="Li C."/>
            <person name="Ma Q."/>
            <person name="Ju M."/>
            <person name="Zhao R."/>
            <person name="Li G."/>
            <person name="Mu C."/>
            <person name="Tian Q."/>
            <person name="Mei H."/>
            <person name="Zhang T."/>
            <person name="Gao T."/>
            <person name="Zhang H."/>
        </authorList>
    </citation>
    <scope>NUCLEOTIDE SEQUENCE</scope>
    <source>
        <strain evidence="1">KEN1</strain>
    </source>
</reference>
<dbReference type="PANTHER" id="PTHR10775">
    <property type="entry name" value="OS08G0208400 PROTEIN"/>
    <property type="match status" value="1"/>
</dbReference>
<dbReference type="AlphaFoldDB" id="A0AAW2WXK7"/>
<dbReference type="PANTHER" id="PTHR10775:SF188">
    <property type="entry name" value="TRANSPOSASE-ASSOCIATED DOMAIN-CONTAINING PROTEIN"/>
    <property type="match status" value="1"/>
</dbReference>
<reference evidence="1" key="1">
    <citation type="submission" date="2020-06" db="EMBL/GenBank/DDBJ databases">
        <authorList>
            <person name="Li T."/>
            <person name="Hu X."/>
            <person name="Zhang T."/>
            <person name="Song X."/>
            <person name="Zhang H."/>
            <person name="Dai N."/>
            <person name="Sheng W."/>
            <person name="Hou X."/>
            <person name="Wei L."/>
        </authorList>
    </citation>
    <scope>NUCLEOTIDE SEQUENCE</scope>
    <source>
        <strain evidence="1">KEN1</strain>
        <tissue evidence="1">Leaf</tissue>
    </source>
</reference>
<protein>
    <recommendedName>
        <fullName evidence="2">GATA-type domain-containing protein</fullName>
    </recommendedName>
</protein>